<evidence type="ECO:0000259" key="6">
    <source>
        <dbReference type="Pfam" id="PF06452"/>
    </source>
</evidence>
<dbReference type="Pfam" id="PF13229">
    <property type="entry name" value="Beta_helix"/>
    <property type="match status" value="1"/>
</dbReference>
<feature type="domain" description="Secretion system C-terminal sorting" evidence="8">
    <location>
        <begin position="2261"/>
        <end position="2332"/>
    </location>
</feature>
<keyword evidence="11" id="KW-1185">Reference proteome</keyword>
<reference evidence="10 11" key="1">
    <citation type="submission" date="2021-01" db="EMBL/GenBank/DDBJ databases">
        <title>Carboxyliciviraga sp.nov., isolated from coastal sediments.</title>
        <authorList>
            <person name="Lu D."/>
            <person name="Zhang T."/>
        </authorList>
    </citation>
    <scope>NUCLEOTIDE SEQUENCE [LARGE SCALE GENOMIC DNA]</scope>
    <source>
        <strain evidence="10 11">N1Y132</strain>
    </source>
</reference>
<dbReference type="PANTHER" id="PTHR11319">
    <property type="entry name" value="G PROTEIN-COUPLED RECEPTOR-RELATED"/>
    <property type="match status" value="1"/>
</dbReference>
<dbReference type="InterPro" id="IPR012334">
    <property type="entry name" value="Pectin_lyas_fold"/>
</dbReference>
<evidence type="ECO:0000259" key="7">
    <source>
        <dbReference type="Pfam" id="PF13229"/>
    </source>
</evidence>
<dbReference type="InterPro" id="IPR010502">
    <property type="entry name" value="Carb-bd_dom_fam9"/>
</dbReference>
<feature type="domain" description="HYDIN/VesB/CFA65-like Ig-like" evidence="9">
    <location>
        <begin position="2065"/>
        <end position="2158"/>
    </location>
</feature>
<comment type="caution">
    <text evidence="10">The sequence shown here is derived from an EMBL/GenBank/DDBJ whole genome shotgun (WGS) entry which is preliminary data.</text>
</comment>
<dbReference type="RefSeq" id="WP_200462972.1">
    <property type="nucleotide sequence ID" value="NZ_JAENRR010000001.1"/>
</dbReference>
<dbReference type="Pfam" id="PF22544">
    <property type="entry name" value="HYDIN_VesB_CFA65-like_Ig"/>
    <property type="match status" value="1"/>
</dbReference>
<name>A0ABS1HDM7_9BACT</name>
<dbReference type="InterPro" id="IPR053879">
    <property type="entry name" value="HYDIN_VesB_CFA65-like_Ig"/>
</dbReference>
<dbReference type="SUPFAM" id="SSF51126">
    <property type="entry name" value="Pectin lyase-like"/>
    <property type="match status" value="3"/>
</dbReference>
<evidence type="ECO:0000256" key="5">
    <source>
        <dbReference type="ARBA" id="ARBA00023273"/>
    </source>
</evidence>
<dbReference type="Gene3D" id="2.60.40.1190">
    <property type="match status" value="1"/>
</dbReference>
<protein>
    <submittedName>
        <fullName evidence="10">Choice-of-anchor D domain-containing protein</fullName>
    </submittedName>
</protein>
<proteinExistence type="predicted"/>
<accession>A0ABS1HDM7</accession>
<dbReference type="PANTHER" id="PTHR11319:SF35">
    <property type="entry name" value="OUTER MEMBRANE PROTEIN PMPC-RELATED"/>
    <property type="match status" value="1"/>
</dbReference>
<dbReference type="Pfam" id="PF18962">
    <property type="entry name" value="Por_Secre_tail"/>
    <property type="match status" value="1"/>
</dbReference>
<evidence type="ECO:0000259" key="8">
    <source>
        <dbReference type="Pfam" id="PF18962"/>
    </source>
</evidence>
<dbReference type="InterPro" id="IPR011050">
    <property type="entry name" value="Pectin_lyase_fold/virulence"/>
</dbReference>
<comment type="subcellular location">
    <subcellularLocation>
        <location evidence="1">Cell projection</location>
        <location evidence="1">Cilium</location>
    </subcellularLocation>
    <subcellularLocation>
        <location evidence="2">Cytoplasm</location>
    </subcellularLocation>
</comment>
<dbReference type="SMART" id="SM00710">
    <property type="entry name" value="PbH1"/>
    <property type="match status" value="12"/>
</dbReference>
<evidence type="ECO:0000256" key="1">
    <source>
        <dbReference type="ARBA" id="ARBA00004138"/>
    </source>
</evidence>
<dbReference type="InterPro" id="IPR013783">
    <property type="entry name" value="Ig-like_fold"/>
</dbReference>
<dbReference type="Gene3D" id="2.60.40.10">
    <property type="entry name" value="Immunoglobulins"/>
    <property type="match status" value="4"/>
</dbReference>
<dbReference type="NCBIfam" id="NF012200">
    <property type="entry name" value="choice_anch_D"/>
    <property type="match status" value="2"/>
</dbReference>
<dbReference type="Gene3D" id="2.160.20.10">
    <property type="entry name" value="Single-stranded right-handed beta-helix, Pectin lyase-like"/>
    <property type="match status" value="3"/>
</dbReference>
<gene>
    <name evidence="10" type="ORF">JIV24_00215</name>
</gene>
<evidence type="ECO:0000313" key="11">
    <source>
        <dbReference type="Proteomes" id="UP000605676"/>
    </source>
</evidence>
<dbReference type="InterPro" id="IPR039448">
    <property type="entry name" value="Beta_helix"/>
</dbReference>
<keyword evidence="4" id="KW-0969">Cilium</keyword>
<dbReference type="Proteomes" id="UP000605676">
    <property type="component" value="Unassembled WGS sequence"/>
</dbReference>
<dbReference type="EMBL" id="JAENRR010000001">
    <property type="protein sequence ID" value="MBK3515741.1"/>
    <property type="molecule type" value="Genomic_DNA"/>
</dbReference>
<dbReference type="SUPFAM" id="SSF49344">
    <property type="entry name" value="CBD9-like"/>
    <property type="match status" value="1"/>
</dbReference>
<feature type="domain" description="Right handed beta helix" evidence="7">
    <location>
        <begin position="698"/>
        <end position="817"/>
    </location>
</feature>
<dbReference type="InterPro" id="IPR026444">
    <property type="entry name" value="Secre_tail"/>
</dbReference>
<dbReference type="NCBIfam" id="TIGR04183">
    <property type="entry name" value="Por_Secre_tail"/>
    <property type="match status" value="1"/>
</dbReference>
<evidence type="ECO:0000256" key="2">
    <source>
        <dbReference type="ARBA" id="ARBA00004496"/>
    </source>
</evidence>
<evidence type="ECO:0000259" key="9">
    <source>
        <dbReference type="Pfam" id="PF22544"/>
    </source>
</evidence>
<evidence type="ECO:0000256" key="4">
    <source>
        <dbReference type="ARBA" id="ARBA00023069"/>
    </source>
</evidence>
<evidence type="ECO:0000313" key="10">
    <source>
        <dbReference type="EMBL" id="MBK3515741.1"/>
    </source>
</evidence>
<keyword evidence="3" id="KW-0963">Cytoplasm</keyword>
<dbReference type="InterPro" id="IPR006626">
    <property type="entry name" value="PbH1"/>
</dbReference>
<dbReference type="Pfam" id="PF06452">
    <property type="entry name" value="CBM9_1"/>
    <property type="match status" value="1"/>
</dbReference>
<feature type="domain" description="Carbohydrate-binding" evidence="6">
    <location>
        <begin position="1562"/>
        <end position="1748"/>
    </location>
</feature>
<keyword evidence="5" id="KW-0966">Cell projection</keyword>
<sequence>MRDVSNCLLVLLILIFTQNLKAQSTYTISSSGGNYSSFQEALLSDLVIDGDTLRLGDAVHNESNILITKDVAITGIDKNSSTIQAAPSIEEANDRIFVIPEGKTVSIHHLTMQHGNASGEGGAIYNEGNLSVYNCLLTNNHLDASAANFEGGGAIANKNWLGLYFTEVRSNYSSGHGGGIWSSKSGSYLEVYNCIIDNNETVESGGGIGSKFDANIYIENTLITNNKSRNKGGGVAFNGFPLPLQPFNNITINSTTISKNASNEKGGGLYMVGGDLTIANSIIAENTDAFDPETSDFSIRAITLSKGRNIIGINPSGESNFEMYGEGFEGNSTEPFDPELDDSFTPLPSSFAINYGENLEYINESSVDVYKNPRIFVGEYNVTDIGAVEFQGDPLPKYIIEVSDTIINYGEVSLNATTNKRLSITNFGNIALTIDSIRSTGGFLVNTDGEPADSISSFAIPALASVDLIVSITPSRLGAFTGEATVYSNADNTSTVSIELSATSVDNSDLITGDITEDTEWCTDTIRIGASITITNDATLTICPGTTVEFMDYFDITVKGQIIALGTVTDSIVFTSKGKRWAGLQIDTEAQFDSVNISKFEYARFDHTDAYPFLLKDSYHFRRGGAIFIDEFGTVELNNCVFYDNNAEDIAGAVYNEGVVIINDCLFTNNTTTKVEPDDHYGGGALANRQAGYMKVANSSIENNTTVNEGGAILIEYEDTYTLIQNSYITNNTAGTDGGAILVRKAKAVEIVGCLIADNQALDDDGGALHSRTNSKVKLINTTIVNNQAADDGGAIYIYDSTVDLQSNLFSNNNAGGDDPFIKADDKEIKSKGYNLVDNTANFDFPDKNGDIIGTSDNPINPQLDVDYSPLSNSIAINNGKADTTGINLLPVDIKGNRRIYTDDGIGIIDIGAFEYLDAPDEEIFLAISEDTVRFLPTEIGNVRLDSILLTNIGTSIVEVTGITAPTGFRVKKDDEPFTNLIAAFSMPLKDTVIITIEFAPALATHYDNEIIILSNDNFAPIKTVNLQGLGSDLTILEGEIGDNITLCTDRALVVDTLTVMPGVTYTICEGTILEFLPDAALIVQGMLISNGLETDNVVFIESIADEGWKGIHFIYNDLNTQSSILNYTRISDGQGTEFGAVNVDIAANLEMNNCELSNNLSNNRGGAIHNEGNTTLNNCLIDNNSVNTLNVTDGGGAVSNSFMLELNNTTISNNSSTTNAGAILIDGGLSTTFINNCRIIDNTAELSGAGIAVVDGDSIAIVNSLIANNISVQQRAGGVVTGQSFSGNLVLYNTSIVANQSNMAAGGLYMGSGMLTIWHSIIADNTIIDESNFRPDFFINGETNSLGYNLIGNIGRSYWNAGPNDIFGSAEFPEDPELDAGYKPSSTSLFVNMGDSDGMFPPTDLAGNPRIFDGTVDIIDMGAYELQAEKVLQDLIMGIDTSAINFYAQPIGFQSEPYNMQLSNYFANDYINITSISVPSGFRFSVNGSELAESLTGDLLIPINQSAYLDIVFEPSDAIDYDGELVIESNDQNFPTYRIPISGVGANIKPSFTYTNTPFTIDGALESDWNSYAFDYIAQPVSPVEKLSTFVADLVAGYRASWDDEFLYLLVTVADDSLHNVGGDVATLDNVELYLDFNNSKGTNYDADDYFIRFVWDNGNYIIANGTNIDDIVFAQTTTTDSVEYVFEMAIPWSSATSIIPAAGTEIGIDLNIIDNDGDGVEQILGWHSGAIDKATNPSVLGTAILLDDAGVDPLVPVMNISTDITDFVVSCEESVTVSTSISNNGVGRDLELYSSNQATLTDVLDNLNTNFAEVTALIPNRYNFTEAVEGFFIENGGNDMYDFGNYLNTNFNDQIPYSDNVITQSSDFGNKSEYFTRKVEGLFVLAMDAHDLDFFEINGVAGAKDDATHTEDMITQIFNGNAYNGYIRRVHGSSQPSINHLIITKPNDDVVQKVDKNPEFNRHKLDSINSVTRIYYLLFASSNGAFIDNEDFEKIMYSFLENVATTTVSDAITAGETKQVSYVVPTANLPNGSYQDIVAIFSNDPANPTDSIVFNLDKMGVPDIGVSESTIDFGAVLEDHYTVDTLVISNQGCIPLEITDITSSEQAFFVLNTVFLVNPNEQVKVPIYFYPQAIDTYSGDLSIMSNDETTIVSLTGETLILSSDATLQGITVNGNAIPDFSPAVYIYNYELAPGDFTVPTVVGTPTDPSASVNVIDPAQVPGAAEINVLAEDQLTSLQYIVNIDIATGLDETVINSHKVYPNPVSGKLFIEFYNNEIYELELYDSRGRKIIKLEKEQDIDETFINVSGYEPGVYYLNVKTNDRTHTHKVIKM</sequence>
<organism evidence="10 11">
    <name type="scientific">Carboxylicivirga marina</name>
    <dbReference type="NCBI Taxonomy" id="2800988"/>
    <lineage>
        <taxon>Bacteria</taxon>
        <taxon>Pseudomonadati</taxon>
        <taxon>Bacteroidota</taxon>
        <taxon>Bacteroidia</taxon>
        <taxon>Marinilabiliales</taxon>
        <taxon>Marinilabiliaceae</taxon>
        <taxon>Carboxylicivirga</taxon>
    </lineage>
</organism>
<evidence type="ECO:0000256" key="3">
    <source>
        <dbReference type="ARBA" id="ARBA00022490"/>
    </source>
</evidence>